<dbReference type="GO" id="GO:0007264">
    <property type="term" value="P:small GTPase-mediated signal transduction"/>
    <property type="evidence" value="ECO:0007669"/>
    <property type="project" value="InterPro"/>
</dbReference>
<dbReference type="InterPro" id="IPR027417">
    <property type="entry name" value="P-loop_NTPase"/>
</dbReference>
<evidence type="ECO:0000313" key="3">
    <source>
        <dbReference type="EMBL" id="KAJ3094466.1"/>
    </source>
</evidence>
<reference evidence="3" key="1">
    <citation type="submission" date="2020-05" db="EMBL/GenBank/DDBJ databases">
        <title>Phylogenomic resolution of chytrid fungi.</title>
        <authorList>
            <person name="Stajich J.E."/>
            <person name="Amses K."/>
            <person name="Simmons R."/>
            <person name="Seto K."/>
            <person name="Myers J."/>
            <person name="Bonds A."/>
            <person name="Quandt C.A."/>
            <person name="Barry K."/>
            <person name="Liu P."/>
            <person name="Grigoriev I."/>
            <person name="Longcore J.E."/>
            <person name="James T.Y."/>
        </authorList>
    </citation>
    <scope>NUCLEOTIDE SEQUENCE</scope>
    <source>
        <strain evidence="3">JEL0513</strain>
    </source>
</reference>
<dbReference type="GO" id="GO:0003924">
    <property type="term" value="F:GTPase activity"/>
    <property type="evidence" value="ECO:0007669"/>
    <property type="project" value="InterPro"/>
</dbReference>
<dbReference type="GO" id="GO:0005525">
    <property type="term" value="F:GTP binding"/>
    <property type="evidence" value="ECO:0007669"/>
    <property type="project" value="UniProtKB-KW"/>
</dbReference>
<comment type="caution">
    <text evidence="3">The sequence shown here is derived from an EMBL/GenBank/DDBJ whole genome shotgun (WGS) entry which is preliminary data.</text>
</comment>
<protein>
    <submittedName>
        <fullName evidence="3">Uncharacterized protein</fullName>
    </submittedName>
</protein>
<dbReference type="InterPro" id="IPR003578">
    <property type="entry name" value="Small_GTPase_Rho"/>
</dbReference>
<feature type="non-terminal residue" evidence="3">
    <location>
        <position position="105"/>
    </location>
</feature>
<sequence>MKLTNTKQKRIRIVHRSAVLVGDCCGKTSLCAAVPWAKTQQHTVFEHKILNINLTVDQHVELRVYDTSHSLEYDIVRPMIYYEAQVILLCFAVDNLPSFQNIETK</sequence>
<dbReference type="PANTHER" id="PTHR24072">
    <property type="entry name" value="RHO FAMILY GTPASE"/>
    <property type="match status" value="1"/>
</dbReference>
<keyword evidence="1" id="KW-0547">Nucleotide-binding</keyword>
<dbReference type="EMBL" id="JADGJH010002850">
    <property type="protein sequence ID" value="KAJ3094466.1"/>
    <property type="molecule type" value="Genomic_DNA"/>
</dbReference>
<accession>A0AAD5X7P2</accession>
<evidence type="ECO:0000313" key="4">
    <source>
        <dbReference type="Proteomes" id="UP001211907"/>
    </source>
</evidence>
<evidence type="ECO:0000256" key="2">
    <source>
        <dbReference type="ARBA" id="ARBA00023134"/>
    </source>
</evidence>
<evidence type="ECO:0000256" key="1">
    <source>
        <dbReference type="ARBA" id="ARBA00022741"/>
    </source>
</evidence>
<keyword evidence="2" id="KW-0342">GTP-binding</keyword>
<proteinExistence type="predicted"/>
<keyword evidence="4" id="KW-1185">Reference proteome</keyword>
<name>A0AAD5X7P2_9FUNG</name>
<dbReference type="Pfam" id="PF00071">
    <property type="entry name" value="Ras"/>
    <property type="match status" value="1"/>
</dbReference>
<dbReference type="AlphaFoldDB" id="A0AAD5X7P2"/>
<organism evidence="3 4">
    <name type="scientific">Physocladia obscura</name>
    <dbReference type="NCBI Taxonomy" id="109957"/>
    <lineage>
        <taxon>Eukaryota</taxon>
        <taxon>Fungi</taxon>
        <taxon>Fungi incertae sedis</taxon>
        <taxon>Chytridiomycota</taxon>
        <taxon>Chytridiomycota incertae sedis</taxon>
        <taxon>Chytridiomycetes</taxon>
        <taxon>Chytridiales</taxon>
        <taxon>Chytriomycetaceae</taxon>
        <taxon>Physocladia</taxon>
    </lineage>
</organism>
<dbReference type="InterPro" id="IPR001806">
    <property type="entry name" value="Small_GTPase"/>
</dbReference>
<dbReference type="Proteomes" id="UP001211907">
    <property type="component" value="Unassembled WGS sequence"/>
</dbReference>
<dbReference type="Gene3D" id="3.40.50.300">
    <property type="entry name" value="P-loop containing nucleotide triphosphate hydrolases"/>
    <property type="match status" value="1"/>
</dbReference>
<gene>
    <name evidence="3" type="ORF">HK100_006130</name>
</gene>
<dbReference type="SUPFAM" id="SSF52540">
    <property type="entry name" value="P-loop containing nucleoside triphosphate hydrolases"/>
    <property type="match status" value="1"/>
</dbReference>